<evidence type="ECO:0000256" key="5">
    <source>
        <dbReference type="ARBA" id="ARBA00022989"/>
    </source>
</evidence>
<dbReference type="Pfam" id="PF01694">
    <property type="entry name" value="Rhomboid"/>
    <property type="match status" value="1"/>
</dbReference>
<evidence type="ECO:0000313" key="9">
    <source>
        <dbReference type="EMBL" id="PQD93835.1"/>
    </source>
</evidence>
<keyword evidence="9" id="KW-0645">Protease</keyword>
<comment type="caution">
    <text evidence="9">The sequence shown here is derived from an EMBL/GenBank/DDBJ whole genome shotgun (WGS) entry which is preliminary data.</text>
</comment>
<keyword evidence="3 7" id="KW-0812">Transmembrane</keyword>
<keyword evidence="10" id="KW-1185">Reference proteome</keyword>
<dbReference type="EMBL" id="PKOZ01000020">
    <property type="protein sequence ID" value="PQD93835.1"/>
    <property type="molecule type" value="Genomic_DNA"/>
</dbReference>
<feature type="transmembrane region" description="Helical" evidence="7">
    <location>
        <begin position="12"/>
        <end position="37"/>
    </location>
</feature>
<dbReference type="Proteomes" id="UP000239663">
    <property type="component" value="Unassembled WGS sequence"/>
</dbReference>
<feature type="transmembrane region" description="Helical" evidence="7">
    <location>
        <begin position="153"/>
        <end position="168"/>
    </location>
</feature>
<dbReference type="PANTHER" id="PTHR43731">
    <property type="entry name" value="RHOMBOID PROTEASE"/>
    <property type="match status" value="1"/>
</dbReference>
<protein>
    <submittedName>
        <fullName evidence="9">Rhomboid family intramembrane serine protease</fullName>
    </submittedName>
</protein>
<dbReference type="GO" id="GO:0004252">
    <property type="term" value="F:serine-type endopeptidase activity"/>
    <property type="evidence" value="ECO:0007669"/>
    <property type="project" value="InterPro"/>
</dbReference>
<evidence type="ECO:0000256" key="3">
    <source>
        <dbReference type="ARBA" id="ARBA00022692"/>
    </source>
</evidence>
<feature type="transmembrane region" description="Helical" evidence="7">
    <location>
        <begin position="121"/>
        <end position="141"/>
    </location>
</feature>
<evidence type="ECO:0000256" key="1">
    <source>
        <dbReference type="ARBA" id="ARBA00004141"/>
    </source>
</evidence>
<keyword evidence="6 7" id="KW-0472">Membrane</keyword>
<feature type="domain" description="Peptidase S54 rhomboid" evidence="8">
    <location>
        <begin position="56"/>
        <end position="193"/>
    </location>
</feature>
<dbReference type="GO" id="GO:0016020">
    <property type="term" value="C:membrane"/>
    <property type="evidence" value="ECO:0007669"/>
    <property type="project" value="UniProtKB-SubCell"/>
</dbReference>
<dbReference type="RefSeq" id="WP_104850820.1">
    <property type="nucleotide sequence ID" value="NZ_PKOZ01000020.1"/>
</dbReference>
<keyword evidence="4" id="KW-0378">Hydrolase</keyword>
<sequence length="195" mass="21393">MFTRSESFSQFIRFYPAVSLISAICVILYVATVLPLLPARDIFTALSGVNFLISEGEYWRLVTPIFMHAGLTHILFNVFSLIIIGPGIESFAGTKRFALLFLLSGILANVLTLVIMPPMYVHVGASGAIFGIFGCYAYILLYKKHLMSRQNSQTILALIIISVVLSFMQGSVNLIGHIGGLVSGFLLAPLFLKNK</sequence>
<evidence type="ECO:0000256" key="6">
    <source>
        <dbReference type="ARBA" id="ARBA00023136"/>
    </source>
</evidence>
<keyword evidence="5 7" id="KW-1133">Transmembrane helix</keyword>
<dbReference type="InterPro" id="IPR022764">
    <property type="entry name" value="Peptidase_S54_rhomboid_dom"/>
</dbReference>
<proteinExistence type="inferred from homology"/>
<comment type="similarity">
    <text evidence="2">Belongs to the peptidase S54 family.</text>
</comment>
<dbReference type="OrthoDB" id="9813074at2"/>
<evidence type="ECO:0000313" key="10">
    <source>
        <dbReference type="Proteomes" id="UP000239663"/>
    </source>
</evidence>
<dbReference type="PANTHER" id="PTHR43731:SF14">
    <property type="entry name" value="PRESENILIN-ASSOCIATED RHOMBOID-LIKE PROTEIN, MITOCHONDRIAL"/>
    <property type="match status" value="1"/>
</dbReference>
<dbReference type="Gene3D" id="1.20.1540.10">
    <property type="entry name" value="Rhomboid-like"/>
    <property type="match status" value="1"/>
</dbReference>
<evidence type="ECO:0000256" key="7">
    <source>
        <dbReference type="SAM" id="Phobius"/>
    </source>
</evidence>
<feature type="transmembrane region" description="Helical" evidence="7">
    <location>
        <begin position="97"/>
        <end position="115"/>
    </location>
</feature>
<dbReference type="SUPFAM" id="SSF144091">
    <property type="entry name" value="Rhomboid-like"/>
    <property type="match status" value="1"/>
</dbReference>
<organism evidence="9 10">
    <name type="scientific">Pradoshia eiseniae</name>
    <dbReference type="NCBI Taxonomy" id="2064768"/>
    <lineage>
        <taxon>Bacteria</taxon>
        <taxon>Bacillati</taxon>
        <taxon>Bacillota</taxon>
        <taxon>Bacilli</taxon>
        <taxon>Bacillales</taxon>
        <taxon>Bacillaceae</taxon>
        <taxon>Pradoshia</taxon>
    </lineage>
</organism>
<gene>
    <name evidence="9" type="ORF">CYL18_17715</name>
</gene>
<evidence type="ECO:0000256" key="4">
    <source>
        <dbReference type="ARBA" id="ARBA00022801"/>
    </source>
</evidence>
<accession>A0A2S7MVQ6</accession>
<name>A0A2S7MVQ6_9BACI</name>
<dbReference type="GO" id="GO:0006508">
    <property type="term" value="P:proteolysis"/>
    <property type="evidence" value="ECO:0007669"/>
    <property type="project" value="UniProtKB-KW"/>
</dbReference>
<evidence type="ECO:0000259" key="8">
    <source>
        <dbReference type="Pfam" id="PF01694"/>
    </source>
</evidence>
<feature type="transmembrane region" description="Helical" evidence="7">
    <location>
        <begin position="65"/>
        <end position="85"/>
    </location>
</feature>
<dbReference type="InterPro" id="IPR050925">
    <property type="entry name" value="Rhomboid_protease_S54"/>
</dbReference>
<dbReference type="AlphaFoldDB" id="A0A2S7MVQ6"/>
<dbReference type="InterPro" id="IPR035952">
    <property type="entry name" value="Rhomboid-like_sf"/>
</dbReference>
<comment type="subcellular location">
    <subcellularLocation>
        <location evidence="1">Membrane</location>
        <topology evidence="1">Multi-pass membrane protein</topology>
    </subcellularLocation>
</comment>
<evidence type="ECO:0000256" key="2">
    <source>
        <dbReference type="ARBA" id="ARBA00009045"/>
    </source>
</evidence>
<reference evidence="9 10" key="1">
    <citation type="submission" date="2017-12" db="EMBL/GenBank/DDBJ databases">
        <title>Taxonomic description and draft genome of Pradoshia cofamensis Gen. nov., sp. nov., a thermotolerant bacillale isolated from anterior gut of earthworm Eisenia fetida.</title>
        <authorList>
            <person name="Saha T."/>
            <person name="Chakraborty R."/>
        </authorList>
    </citation>
    <scope>NUCLEOTIDE SEQUENCE [LARGE SCALE GENOMIC DNA]</scope>
    <source>
        <strain evidence="9 10">EAG3</strain>
    </source>
</reference>